<reference evidence="9 10" key="1">
    <citation type="submission" date="2017-07" db="EMBL/GenBank/DDBJ databases">
        <title>Paenibacillus herberti R33 genome sequencing and assembly.</title>
        <authorList>
            <person name="Su W."/>
        </authorList>
    </citation>
    <scope>NUCLEOTIDE SEQUENCE [LARGE SCALE GENOMIC DNA]</scope>
    <source>
        <strain evidence="9 10">R33</strain>
    </source>
</reference>
<dbReference type="Pfam" id="PF00528">
    <property type="entry name" value="BPD_transp_1"/>
    <property type="match status" value="1"/>
</dbReference>
<dbReference type="RefSeq" id="WP_089523347.1">
    <property type="nucleotide sequence ID" value="NZ_NMUQ01000001.1"/>
</dbReference>
<keyword evidence="5 7" id="KW-1133">Transmembrane helix</keyword>
<dbReference type="OrthoDB" id="9810086at2"/>
<dbReference type="SUPFAM" id="SSF161098">
    <property type="entry name" value="MetI-like"/>
    <property type="match status" value="1"/>
</dbReference>
<comment type="caution">
    <text evidence="9">The sequence shown here is derived from an EMBL/GenBank/DDBJ whole genome shotgun (WGS) entry which is preliminary data.</text>
</comment>
<dbReference type="Gene3D" id="1.10.3720.10">
    <property type="entry name" value="MetI-like"/>
    <property type="match status" value="1"/>
</dbReference>
<evidence type="ECO:0000256" key="4">
    <source>
        <dbReference type="ARBA" id="ARBA00022692"/>
    </source>
</evidence>
<protein>
    <submittedName>
        <fullName evidence="9">ABC transporter permease</fullName>
    </submittedName>
</protein>
<comment type="subcellular location">
    <subcellularLocation>
        <location evidence="1 7">Cell membrane</location>
        <topology evidence="1 7">Multi-pass membrane protein</topology>
    </subcellularLocation>
</comment>
<keyword evidence="2 7" id="KW-0813">Transport</keyword>
<dbReference type="GO" id="GO:0005886">
    <property type="term" value="C:plasma membrane"/>
    <property type="evidence" value="ECO:0007669"/>
    <property type="project" value="UniProtKB-SubCell"/>
</dbReference>
<comment type="similarity">
    <text evidence="7">Belongs to the binding-protein-dependent transport system permease family.</text>
</comment>
<organism evidence="9 10">
    <name type="scientific">Paenibacillus herberti</name>
    <dbReference type="NCBI Taxonomy" id="1619309"/>
    <lineage>
        <taxon>Bacteria</taxon>
        <taxon>Bacillati</taxon>
        <taxon>Bacillota</taxon>
        <taxon>Bacilli</taxon>
        <taxon>Bacillales</taxon>
        <taxon>Paenibacillaceae</taxon>
        <taxon>Paenibacillus</taxon>
    </lineage>
</organism>
<dbReference type="PANTHER" id="PTHR43744:SF9">
    <property type="entry name" value="POLYGALACTURONAN_RHAMNOGALACTURONAN TRANSPORT SYSTEM PERMEASE PROTEIN YTCP"/>
    <property type="match status" value="1"/>
</dbReference>
<name>A0A229P1X4_9BACL</name>
<dbReference type="AlphaFoldDB" id="A0A229P1X4"/>
<evidence type="ECO:0000256" key="1">
    <source>
        <dbReference type="ARBA" id="ARBA00004651"/>
    </source>
</evidence>
<evidence type="ECO:0000259" key="8">
    <source>
        <dbReference type="PROSITE" id="PS50928"/>
    </source>
</evidence>
<evidence type="ECO:0000313" key="10">
    <source>
        <dbReference type="Proteomes" id="UP000215145"/>
    </source>
</evidence>
<evidence type="ECO:0000256" key="3">
    <source>
        <dbReference type="ARBA" id="ARBA00022475"/>
    </source>
</evidence>
<evidence type="ECO:0000313" key="9">
    <source>
        <dbReference type="EMBL" id="OXM16263.1"/>
    </source>
</evidence>
<keyword evidence="3" id="KW-1003">Cell membrane</keyword>
<feature type="transmembrane region" description="Helical" evidence="7">
    <location>
        <begin position="82"/>
        <end position="100"/>
    </location>
</feature>
<sequence length="294" mass="32791">MVENATFGRKLFIVVNYSFLIALACACLFPIVHIAALSMSSQSAASAGLVTIWPKDFTWMSYRYILENSAFFTSFGVTLERVLIGGTMSMCMTLLAAYPLSKDSRKFKGRSVYAWFFMFTTIFGGGLIPTFMVVKSAGLMDSIWALVLPTAVPVFNILLMLNFFRQIPEELEEAAFIDGAGHLRTLWNVYLPVSIPSLATNGLLILIMHWNSWFDGMIYMNDVDNYPLQTYIQSIIVSSDLTNLKPDDLEELSAISDKTVKAAQIFVSMVPIMAIYPFLQKYFIGGMLLGSVKG</sequence>
<dbReference type="PANTHER" id="PTHR43744">
    <property type="entry name" value="ABC TRANSPORTER PERMEASE PROTEIN MG189-RELATED-RELATED"/>
    <property type="match status" value="1"/>
</dbReference>
<dbReference type="InterPro" id="IPR035906">
    <property type="entry name" value="MetI-like_sf"/>
</dbReference>
<feature type="transmembrane region" description="Helical" evidence="7">
    <location>
        <begin position="112"/>
        <end position="131"/>
    </location>
</feature>
<evidence type="ECO:0000256" key="7">
    <source>
        <dbReference type="RuleBase" id="RU363032"/>
    </source>
</evidence>
<dbReference type="InterPro" id="IPR000515">
    <property type="entry name" value="MetI-like"/>
</dbReference>
<evidence type="ECO:0000256" key="5">
    <source>
        <dbReference type="ARBA" id="ARBA00022989"/>
    </source>
</evidence>
<accession>A0A229P1X4</accession>
<keyword evidence="6 7" id="KW-0472">Membrane</keyword>
<dbReference type="GO" id="GO:0055085">
    <property type="term" value="P:transmembrane transport"/>
    <property type="evidence" value="ECO:0007669"/>
    <property type="project" value="InterPro"/>
</dbReference>
<feature type="transmembrane region" description="Helical" evidence="7">
    <location>
        <begin position="185"/>
        <end position="210"/>
    </location>
</feature>
<keyword evidence="10" id="KW-1185">Reference proteome</keyword>
<dbReference type="EMBL" id="NMUQ01000001">
    <property type="protein sequence ID" value="OXM16263.1"/>
    <property type="molecule type" value="Genomic_DNA"/>
</dbReference>
<dbReference type="CDD" id="cd06261">
    <property type="entry name" value="TM_PBP2"/>
    <property type="match status" value="1"/>
</dbReference>
<feature type="transmembrane region" description="Helical" evidence="7">
    <location>
        <begin position="143"/>
        <end position="164"/>
    </location>
</feature>
<feature type="domain" description="ABC transmembrane type-1" evidence="8">
    <location>
        <begin position="75"/>
        <end position="279"/>
    </location>
</feature>
<dbReference type="PROSITE" id="PS50928">
    <property type="entry name" value="ABC_TM1"/>
    <property type="match status" value="1"/>
</dbReference>
<feature type="transmembrane region" description="Helical" evidence="7">
    <location>
        <begin position="12"/>
        <end position="36"/>
    </location>
</feature>
<dbReference type="Proteomes" id="UP000215145">
    <property type="component" value="Unassembled WGS sequence"/>
</dbReference>
<evidence type="ECO:0000256" key="6">
    <source>
        <dbReference type="ARBA" id="ARBA00023136"/>
    </source>
</evidence>
<gene>
    <name evidence="9" type="ORF">CGZ75_06115</name>
</gene>
<keyword evidence="4 7" id="KW-0812">Transmembrane</keyword>
<evidence type="ECO:0000256" key="2">
    <source>
        <dbReference type="ARBA" id="ARBA00022448"/>
    </source>
</evidence>
<proteinExistence type="inferred from homology"/>